<dbReference type="OrthoDB" id="5240362at2"/>
<evidence type="ECO:0000256" key="8">
    <source>
        <dbReference type="SAM" id="SignalP"/>
    </source>
</evidence>
<reference evidence="10 11" key="1">
    <citation type="submission" date="2016-10" db="EMBL/GenBank/DDBJ databases">
        <authorList>
            <person name="de Groot N.N."/>
        </authorList>
    </citation>
    <scope>NUCLEOTIDE SEQUENCE [LARGE SCALE GENOMIC DNA]</scope>
    <source>
        <strain evidence="10 11">CGMCC 1.11147</strain>
    </source>
</reference>
<evidence type="ECO:0000256" key="3">
    <source>
        <dbReference type="ARBA" id="ARBA00022670"/>
    </source>
</evidence>
<dbReference type="EMBL" id="FNIC01000004">
    <property type="protein sequence ID" value="SDN84264.1"/>
    <property type="molecule type" value="Genomic_DNA"/>
</dbReference>
<organism evidence="10 11">
    <name type="scientific">Nocardioides szechwanensis</name>
    <dbReference type="NCBI Taxonomy" id="1005944"/>
    <lineage>
        <taxon>Bacteria</taxon>
        <taxon>Bacillati</taxon>
        <taxon>Actinomycetota</taxon>
        <taxon>Actinomycetes</taxon>
        <taxon>Propionibacteriales</taxon>
        <taxon>Nocardioidaceae</taxon>
        <taxon>Nocardioides</taxon>
    </lineage>
</organism>
<dbReference type="Gene3D" id="3.40.630.10">
    <property type="entry name" value="Zn peptidases"/>
    <property type="match status" value="1"/>
</dbReference>
<dbReference type="PANTHER" id="PTHR11705:SF143">
    <property type="entry name" value="SLL0236 PROTEIN"/>
    <property type="match status" value="1"/>
</dbReference>
<feature type="domain" description="Peptidase M14" evidence="9">
    <location>
        <begin position="125"/>
        <end position="477"/>
    </location>
</feature>
<feature type="active site" description="Proton donor/acceptor" evidence="7">
    <location>
        <position position="446"/>
    </location>
</feature>
<dbReference type="Proteomes" id="UP000199004">
    <property type="component" value="Unassembled WGS sequence"/>
</dbReference>
<keyword evidence="11" id="KW-1185">Reference proteome</keyword>
<dbReference type="GO" id="GO:0008270">
    <property type="term" value="F:zinc ion binding"/>
    <property type="evidence" value="ECO:0007669"/>
    <property type="project" value="InterPro"/>
</dbReference>
<evidence type="ECO:0000256" key="7">
    <source>
        <dbReference type="PROSITE-ProRule" id="PRU01379"/>
    </source>
</evidence>
<accession>A0A1H0EPD4</accession>
<keyword evidence="3" id="KW-0645">Protease</keyword>
<dbReference type="SMART" id="SM00631">
    <property type="entry name" value="Zn_pept"/>
    <property type="match status" value="1"/>
</dbReference>
<evidence type="ECO:0000256" key="6">
    <source>
        <dbReference type="ARBA" id="ARBA00023049"/>
    </source>
</evidence>
<evidence type="ECO:0000256" key="1">
    <source>
        <dbReference type="ARBA" id="ARBA00001947"/>
    </source>
</evidence>
<evidence type="ECO:0000313" key="11">
    <source>
        <dbReference type="Proteomes" id="UP000199004"/>
    </source>
</evidence>
<dbReference type="SUPFAM" id="SSF53187">
    <property type="entry name" value="Zn-dependent exopeptidases"/>
    <property type="match status" value="1"/>
</dbReference>
<proteinExistence type="inferred from homology"/>
<dbReference type="Pfam" id="PF00246">
    <property type="entry name" value="Peptidase_M14"/>
    <property type="match status" value="1"/>
</dbReference>
<evidence type="ECO:0000259" key="9">
    <source>
        <dbReference type="PROSITE" id="PS52035"/>
    </source>
</evidence>
<evidence type="ECO:0000256" key="4">
    <source>
        <dbReference type="ARBA" id="ARBA00022801"/>
    </source>
</evidence>
<keyword evidence="4" id="KW-0378">Hydrolase</keyword>
<feature type="chain" id="PRO_5011455939" evidence="8">
    <location>
        <begin position="29"/>
        <end position="575"/>
    </location>
</feature>
<evidence type="ECO:0000313" key="10">
    <source>
        <dbReference type="EMBL" id="SDN84264.1"/>
    </source>
</evidence>
<dbReference type="GO" id="GO:0005615">
    <property type="term" value="C:extracellular space"/>
    <property type="evidence" value="ECO:0007669"/>
    <property type="project" value="TreeGrafter"/>
</dbReference>
<dbReference type="GO" id="GO:0006508">
    <property type="term" value="P:proteolysis"/>
    <property type="evidence" value="ECO:0007669"/>
    <property type="project" value="UniProtKB-KW"/>
</dbReference>
<protein>
    <submittedName>
        <fullName evidence="10">Murein tripeptide amidase MpaA</fullName>
    </submittedName>
</protein>
<evidence type="ECO:0000256" key="2">
    <source>
        <dbReference type="ARBA" id="ARBA00005988"/>
    </source>
</evidence>
<keyword evidence="6" id="KW-0482">Metalloprotease</keyword>
<gene>
    <name evidence="10" type="ORF">SAMN05192576_2929</name>
</gene>
<dbReference type="AlphaFoldDB" id="A0A1H0EPD4"/>
<dbReference type="PANTHER" id="PTHR11705">
    <property type="entry name" value="PROTEASE FAMILY M14 CARBOXYPEPTIDASE A,B"/>
    <property type="match status" value="1"/>
</dbReference>
<dbReference type="STRING" id="1005944.SAMN05192576_2929"/>
<name>A0A1H0EPD4_9ACTN</name>
<dbReference type="RefSeq" id="WP_091025526.1">
    <property type="nucleotide sequence ID" value="NZ_BKAE01000010.1"/>
</dbReference>
<dbReference type="GO" id="GO:0004181">
    <property type="term" value="F:metallocarboxypeptidase activity"/>
    <property type="evidence" value="ECO:0007669"/>
    <property type="project" value="InterPro"/>
</dbReference>
<sequence>MTRLRTAATLVALALSAGLLGVVGPGHGSEPVAPFSPQLVRVHTDTPAERATLAGLGLDGTEHAGPDHTDLVLHTADDRDRLAGSGLEWQVTIGDLLAREAANNLANAEYAAGTARSPLPSGRTSYRTLEDYDREMRGLAKRRPSLVRTFTLARPTLDGRTVRAIEIGSDVRRPASGRPTFVMLGLHHAREWPSAEHTMEFAHELVRGYGHDARVTRLLDRLRVVLVPVVNADGFDLSRTSGGLVDLNLLNPLDPSGTVIPTATQVLTPGMAYLRKNCRLADGVDTPDGSCGAMLATPAGFGLGVDLNRNYGMWWGGPGAAGQVPSATEFHAGLLDPRYHGAAPFSEPETRNVRDLFLSRSATGMITNHTFGNLVLRPWSGSPDHVTDAGRRVGLARDERAMAALGGRLARQNGYTSQRSYALYDGMGTTEDWAYGATGTYGYTFEIGGTEFHPPFEDVVDHYGRNRAAYLIALEHAADPEHHSVLSGRAPAGARLTLTRDASTATWDGSSPATFRTSIRVPADGTFTWHVNPSTRPTAAEPERYTLTCTRAGKVRQTTRVLVGRGQVRELDMSC</sequence>
<evidence type="ECO:0000256" key="5">
    <source>
        <dbReference type="ARBA" id="ARBA00022833"/>
    </source>
</evidence>
<dbReference type="PROSITE" id="PS52035">
    <property type="entry name" value="PEPTIDASE_M14"/>
    <property type="match status" value="1"/>
</dbReference>
<comment type="cofactor">
    <cofactor evidence="1">
        <name>Zn(2+)</name>
        <dbReference type="ChEBI" id="CHEBI:29105"/>
    </cofactor>
</comment>
<keyword evidence="5" id="KW-0862">Zinc</keyword>
<keyword evidence="8" id="KW-0732">Signal</keyword>
<comment type="similarity">
    <text evidence="2 7">Belongs to the peptidase M14 family.</text>
</comment>
<feature type="signal peptide" evidence="8">
    <location>
        <begin position="1"/>
        <end position="28"/>
    </location>
</feature>
<dbReference type="InterPro" id="IPR000834">
    <property type="entry name" value="Peptidase_M14"/>
</dbReference>